<name>A0A8S9WQY9_APOLU</name>
<proteinExistence type="predicted"/>
<evidence type="ECO:0000313" key="1">
    <source>
        <dbReference type="EMBL" id="KAF6199067.1"/>
    </source>
</evidence>
<keyword evidence="2" id="KW-1185">Reference proteome</keyword>
<dbReference type="Proteomes" id="UP000466442">
    <property type="component" value="Unassembled WGS sequence"/>
</dbReference>
<accession>A0A8S9WQY9</accession>
<dbReference type="OrthoDB" id="8118845at2759"/>
<dbReference type="AlphaFoldDB" id="A0A8S9WQY9"/>
<comment type="caution">
    <text evidence="1">The sequence shown here is derived from an EMBL/GenBank/DDBJ whole genome shotgun (WGS) entry which is preliminary data.</text>
</comment>
<dbReference type="EMBL" id="WIXP02000015">
    <property type="protein sequence ID" value="KAF6199067.1"/>
    <property type="molecule type" value="Genomic_DNA"/>
</dbReference>
<evidence type="ECO:0000313" key="2">
    <source>
        <dbReference type="Proteomes" id="UP000466442"/>
    </source>
</evidence>
<organism evidence="1 2">
    <name type="scientific">Apolygus lucorum</name>
    <name type="common">Small green plant bug</name>
    <name type="synonym">Lygocoris lucorum</name>
    <dbReference type="NCBI Taxonomy" id="248454"/>
    <lineage>
        <taxon>Eukaryota</taxon>
        <taxon>Metazoa</taxon>
        <taxon>Ecdysozoa</taxon>
        <taxon>Arthropoda</taxon>
        <taxon>Hexapoda</taxon>
        <taxon>Insecta</taxon>
        <taxon>Pterygota</taxon>
        <taxon>Neoptera</taxon>
        <taxon>Paraneoptera</taxon>
        <taxon>Hemiptera</taxon>
        <taxon>Heteroptera</taxon>
        <taxon>Panheteroptera</taxon>
        <taxon>Cimicomorpha</taxon>
        <taxon>Miridae</taxon>
        <taxon>Mirini</taxon>
        <taxon>Apolygus</taxon>
    </lineage>
</organism>
<reference evidence="1" key="1">
    <citation type="journal article" date="2021" name="Mol. Ecol. Resour.">
        <title>Apolygus lucorum genome provides insights into omnivorousness and mesophyll feeding.</title>
        <authorList>
            <person name="Liu Y."/>
            <person name="Liu H."/>
            <person name="Wang H."/>
            <person name="Huang T."/>
            <person name="Liu B."/>
            <person name="Yang B."/>
            <person name="Yin L."/>
            <person name="Li B."/>
            <person name="Zhang Y."/>
            <person name="Zhang S."/>
            <person name="Jiang F."/>
            <person name="Zhang X."/>
            <person name="Ren Y."/>
            <person name="Wang B."/>
            <person name="Wang S."/>
            <person name="Lu Y."/>
            <person name="Wu K."/>
            <person name="Fan W."/>
            <person name="Wang G."/>
        </authorList>
    </citation>
    <scope>NUCLEOTIDE SEQUENCE</scope>
    <source>
        <strain evidence="1">12Hb</strain>
    </source>
</reference>
<protein>
    <submittedName>
        <fullName evidence="1">Uncharacterized protein</fullName>
    </submittedName>
</protein>
<sequence length="134" mass="14569">MGSQGLPLKIAFLQKLIPAITGHNVNDDEQDLFSLPVKLGGLAIEDPVASAQHAYETSKAASLILTSSIATGTPFDSTQHEVHLSEELKTRKMEKKERELARRDSIVGTLPMFAKRKLNRIVEGNASQSSPCSL</sequence>
<gene>
    <name evidence="1" type="ORF">GE061_007092</name>
</gene>